<organism evidence="4 5">
    <name type="scientific">Actinacidiphila rubida</name>
    <dbReference type="NCBI Taxonomy" id="310780"/>
    <lineage>
        <taxon>Bacteria</taxon>
        <taxon>Bacillati</taxon>
        <taxon>Actinomycetota</taxon>
        <taxon>Actinomycetes</taxon>
        <taxon>Kitasatosporales</taxon>
        <taxon>Streptomycetaceae</taxon>
        <taxon>Actinacidiphila</taxon>
    </lineage>
</organism>
<dbReference type="GO" id="GO:0016747">
    <property type="term" value="F:acyltransferase activity, transferring groups other than amino-acyl groups"/>
    <property type="evidence" value="ECO:0007669"/>
    <property type="project" value="InterPro"/>
</dbReference>
<evidence type="ECO:0000313" key="5">
    <source>
        <dbReference type="Proteomes" id="UP000181951"/>
    </source>
</evidence>
<sequence>MHDGPVIVGTVPDVSDSAPAAPLTLRPATRADLPAVLALLADEERVVDPASLVVDDAYERAFAAIDADPRNEILVLVEDVDGRAEDSGVVGCLQVTYIPGLGKGGAERALVEAVRVRADRRGGGLGRDLMERTIDRARTRGCGLVQLTSNKQREDAHRFYGRLGFAPSHEGFKLTLRPGPLTETSPRHG</sequence>
<dbReference type="Gene3D" id="3.40.630.30">
    <property type="match status" value="1"/>
</dbReference>
<keyword evidence="2" id="KW-0012">Acyltransferase</keyword>
<dbReference type="PROSITE" id="PS51186">
    <property type="entry name" value="GNAT"/>
    <property type="match status" value="1"/>
</dbReference>
<gene>
    <name evidence="4" type="ORF">SAMN05216267_1012137</name>
</gene>
<protein>
    <submittedName>
        <fullName evidence="4">Ribosomal protein S18 acetylase RimI</fullName>
    </submittedName>
</protein>
<proteinExistence type="predicted"/>
<accession>A0A1H8KCT0</accession>
<feature type="domain" description="N-acetyltransferase" evidence="3">
    <location>
        <begin position="23"/>
        <end position="188"/>
    </location>
</feature>
<name>A0A1H8KCT0_9ACTN</name>
<dbReference type="InterPro" id="IPR050832">
    <property type="entry name" value="Bact_Acetyltransf"/>
</dbReference>
<dbReference type="Proteomes" id="UP000181951">
    <property type="component" value="Unassembled WGS sequence"/>
</dbReference>
<keyword evidence="4" id="KW-0687">Ribonucleoprotein</keyword>
<dbReference type="InterPro" id="IPR000182">
    <property type="entry name" value="GNAT_dom"/>
</dbReference>
<dbReference type="GO" id="GO:0005840">
    <property type="term" value="C:ribosome"/>
    <property type="evidence" value="ECO:0007669"/>
    <property type="project" value="UniProtKB-KW"/>
</dbReference>
<dbReference type="SUPFAM" id="SSF55729">
    <property type="entry name" value="Acyl-CoA N-acyltransferases (Nat)"/>
    <property type="match status" value="1"/>
</dbReference>
<evidence type="ECO:0000256" key="1">
    <source>
        <dbReference type="ARBA" id="ARBA00022679"/>
    </source>
</evidence>
<dbReference type="AlphaFoldDB" id="A0A1H8KCT0"/>
<evidence type="ECO:0000256" key="2">
    <source>
        <dbReference type="ARBA" id="ARBA00023315"/>
    </source>
</evidence>
<reference evidence="4 5" key="1">
    <citation type="submission" date="2016-10" db="EMBL/GenBank/DDBJ databases">
        <authorList>
            <person name="de Groot N.N."/>
        </authorList>
    </citation>
    <scope>NUCLEOTIDE SEQUENCE [LARGE SCALE GENOMIC DNA]</scope>
    <source>
        <strain evidence="4 5">CGMCC 4.2026</strain>
    </source>
</reference>
<dbReference type="STRING" id="310780.SAMN05216267_1012137"/>
<keyword evidence="5" id="KW-1185">Reference proteome</keyword>
<dbReference type="Pfam" id="PF00583">
    <property type="entry name" value="Acetyltransf_1"/>
    <property type="match status" value="1"/>
</dbReference>
<evidence type="ECO:0000313" key="4">
    <source>
        <dbReference type="EMBL" id="SEN90783.1"/>
    </source>
</evidence>
<dbReference type="PANTHER" id="PTHR43877">
    <property type="entry name" value="AMINOALKYLPHOSPHONATE N-ACETYLTRANSFERASE-RELATED-RELATED"/>
    <property type="match status" value="1"/>
</dbReference>
<dbReference type="EMBL" id="FODD01000012">
    <property type="protein sequence ID" value="SEN90783.1"/>
    <property type="molecule type" value="Genomic_DNA"/>
</dbReference>
<dbReference type="CDD" id="cd04301">
    <property type="entry name" value="NAT_SF"/>
    <property type="match status" value="1"/>
</dbReference>
<dbReference type="InterPro" id="IPR016181">
    <property type="entry name" value="Acyl_CoA_acyltransferase"/>
</dbReference>
<evidence type="ECO:0000259" key="3">
    <source>
        <dbReference type="PROSITE" id="PS51186"/>
    </source>
</evidence>
<keyword evidence="1" id="KW-0808">Transferase</keyword>
<keyword evidence="4" id="KW-0689">Ribosomal protein</keyword>